<dbReference type="NCBIfam" id="TIGR01695">
    <property type="entry name" value="murJ_mviN"/>
    <property type="match status" value="1"/>
</dbReference>
<dbReference type="Pfam" id="PF03023">
    <property type="entry name" value="MurJ"/>
    <property type="match status" value="1"/>
</dbReference>
<feature type="transmembrane region" description="Helical" evidence="9">
    <location>
        <begin position="79"/>
        <end position="98"/>
    </location>
</feature>
<dbReference type="EMBL" id="BAABIM010000001">
    <property type="protein sequence ID" value="GAA4668183.1"/>
    <property type="molecule type" value="Genomic_DNA"/>
</dbReference>
<evidence type="ECO:0000256" key="4">
    <source>
        <dbReference type="ARBA" id="ARBA00022960"/>
    </source>
</evidence>
<feature type="transmembrane region" description="Helical" evidence="9">
    <location>
        <begin position="273"/>
        <end position="294"/>
    </location>
</feature>
<feature type="transmembrane region" description="Helical" evidence="9">
    <location>
        <begin position="191"/>
        <end position="212"/>
    </location>
</feature>
<feature type="transmembrane region" description="Helical" evidence="9">
    <location>
        <begin position="55"/>
        <end position="73"/>
    </location>
</feature>
<evidence type="ECO:0000256" key="2">
    <source>
        <dbReference type="ARBA" id="ARBA00022475"/>
    </source>
</evidence>
<evidence type="ECO:0000313" key="10">
    <source>
        <dbReference type="EMBL" id="GAA4668183.1"/>
    </source>
</evidence>
<feature type="transmembrane region" description="Helical" evidence="9">
    <location>
        <begin position="161"/>
        <end position="179"/>
    </location>
</feature>
<name>A0ABP8VQL6_9ACTN</name>
<dbReference type="PRINTS" id="PR01806">
    <property type="entry name" value="VIRFACTRMVIN"/>
</dbReference>
<dbReference type="Proteomes" id="UP001500621">
    <property type="component" value="Unassembled WGS sequence"/>
</dbReference>
<keyword evidence="5" id="KW-0573">Peptidoglycan synthesis</keyword>
<feature type="transmembrane region" description="Helical" evidence="9">
    <location>
        <begin position="118"/>
        <end position="141"/>
    </location>
</feature>
<dbReference type="InterPro" id="IPR004268">
    <property type="entry name" value="MurJ"/>
</dbReference>
<feature type="region of interest" description="Disordered" evidence="8">
    <location>
        <begin position="1"/>
        <end position="27"/>
    </location>
</feature>
<evidence type="ECO:0000256" key="9">
    <source>
        <dbReference type="SAM" id="Phobius"/>
    </source>
</evidence>
<evidence type="ECO:0000256" key="1">
    <source>
        <dbReference type="ARBA" id="ARBA00004651"/>
    </source>
</evidence>
<proteinExistence type="predicted"/>
<evidence type="ECO:0000256" key="7">
    <source>
        <dbReference type="ARBA" id="ARBA00023136"/>
    </source>
</evidence>
<evidence type="ECO:0000256" key="5">
    <source>
        <dbReference type="ARBA" id="ARBA00022984"/>
    </source>
</evidence>
<sequence length="575" mass="60198">MTDRPLTDRPPTDPAPPASGPAVPPEDTQAGILANSAVMAAGTVVSRLSGFVRSALLAAALGLSLHADIFNIGNTVPNMLYILLAGGVLNAVLVPQLVRAQKNDPDGGEAYTQRVVTVAGLFLLVVTVLLVAAAPLVMAVYLDGSWNDPALAEQRQSVIDFARFCLPQVFFYGMFVLVGQILNARGRFGPMMWAPIANNVISVVVLVVYLVVFGPARGADAEGAFTSGQEALLGLGATVGIAAQLLILLPYLRSAGFRFRPRLDLRGAGLGHTARLGVWSLLFVVVNQVAYTVVVRLASSGTTGGGTEGTGYAVYAAAFLIVMVPHSIITVSLTTAVLPQLSRRAAADELPALARDLAGTLRTALVVVVPFAALLPALAPDIANVVWGHGAAAQTYRNAVPTLTLFGAGLVFFTVHYLMLRGFYALEQTRTVFLIQCAVSTTNVVAALVLVAMADAADTAPALVLAYTTSYVVGSAISYQVLRHRLGGLETPALVGFGVVLLLCTAAAAAVVLPLGWLLGTWLPDPHWSVAAVRGAGLALVGVVVFVLVARWLRLREVTSVLALVARRVPVLRGR</sequence>
<feature type="transmembrane region" description="Helical" evidence="9">
    <location>
        <begin position="460"/>
        <end position="482"/>
    </location>
</feature>
<feature type="transmembrane region" description="Helical" evidence="9">
    <location>
        <begin position="232"/>
        <end position="252"/>
    </location>
</feature>
<reference evidence="11" key="1">
    <citation type="journal article" date="2019" name="Int. J. Syst. Evol. Microbiol.">
        <title>The Global Catalogue of Microorganisms (GCM) 10K type strain sequencing project: providing services to taxonomists for standard genome sequencing and annotation.</title>
        <authorList>
            <consortium name="The Broad Institute Genomics Platform"/>
            <consortium name="The Broad Institute Genome Sequencing Center for Infectious Disease"/>
            <person name="Wu L."/>
            <person name="Ma J."/>
        </authorList>
    </citation>
    <scope>NUCLEOTIDE SEQUENCE [LARGE SCALE GENOMIC DNA]</scope>
    <source>
        <strain evidence="11">JCM 18127</strain>
    </source>
</reference>
<protein>
    <recommendedName>
        <fullName evidence="12">Murein biosynthesis integral membrane protein MurJ</fullName>
    </recommendedName>
</protein>
<feature type="compositionally biased region" description="Pro residues" evidence="8">
    <location>
        <begin position="12"/>
        <end position="24"/>
    </location>
</feature>
<comment type="caution">
    <text evidence="10">The sequence shown here is derived from an EMBL/GenBank/DDBJ whole genome shotgun (WGS) entry which is preliminary data.</text>
</comment>
<comment type="subcellular location">
    <subcellularLocation>
        <location evidence="1">Cell membrane</location>
        <topology evidence="1">Multi-pass membrane protein</topology>
    </subcellularLocation>
</comment>
<dbReference type="RefSeq" id="WP_345261991.1">
    <property type="nucleotide sequence ID" value="NZ_BAABIM010000001.1"/>
</dbReference>
<keyword evidence="7 9" id="KW-0472">Membrane</keyword>
<feature type="transmembrane region" description="Helical" evidence="9">
    <location>
        <begin position="359"/>
        <end position="379"/>
    </location>
</feature>
<keyword evidence="3 9" id="KW-0812">Transmembrane</keyword>
<gene>
    <name evidence="10" type="ORF">GCM10023226_00090</name>
</gene>
<evidence type="ECO:0000256" key="8">
    <source>
        <dbReference type="SAM" id="MobiDB-lite"/>
    </source>
</evidence>
<feature type="transmembrane region" description="Helical" evidence="9">
    <location>
        <begin position="531"/>
        <end position="553"/>
    </location>
</feature>
<feature type="transmembrane region" description="Helical" evidence="9">
    <location>
        <begin position="314"/>
        <end position="338"/>
    </location>
</feature>
<evidence type="ECO:0008006" key="12">
    <source>
        <dbReference type="Google" id="ProtNLM"/>
    </source>
</evidence>
<feature type="transmembrane region" description="Helical" evidence="9">
    <location>
        <begin position="432"/>
        <end position="454"/>
    </location>
</feature>
<evidence type="ECO:0000256" key="3">
    <source>
        <dbReference type="ARBA" id="ARBA00022692"/>
    </source>
</evidence>
<dbReference type="InterPro" id="IPR051050">
    <property type="entry name" value="Lipid_II_flippase_MurJ/MviN"/>
</dbReference>
<accession>A0ABP8VQL6</accession>
<keyword evidence="4" id="KW-0133">Cell shape</keyword>
<dbReference type="PANTHER" id="PTHR47019">
    <property type="entry name" value="LIPID II FLIPPASE MURJ"/>
    <property type="match status" value="1"/>
</dbReference>
<feature type="transmembrane region" description="Helical" evidence="9">
    <location>
        <begin position="399"/>
        <end position="420"/>
    </location>
</feature>
<organism evidence="10 11">
    <name type="scientific">Nocardioides nanhaiensis</name>
    <dbReference type="NCBI Taxonomy" id="1476871"/>
    <lineage>
        <taxon>Bacteria</taxon>
        <taxon>Bacillati</taxon>
        <taxon>Actinomycetota</taxon>
        <taxon>Actinomycetes</taxon>
        <taxon>Propionibacteriales</taxon>
        <taxon>Nocardioidaceae</taxon>
        <taxon>Nocardioides</taxon>
    </lineage>
</organism>
<evidence type="ECO:0000313" key="11">
    <source>
        <dbReference type="Proteomes" id="UP001500621"/>
    </source>
</evidence>
<dbReference type="PANTHER" id="PTHR47019:SF1">
    <property type="entry name" value="LIPID II FLIPPASE MURJ"/>
    <property type="match status" value="1"/>
</dbReference>
<keyword evidence="6 9" id="KW-1133">Transmembrane helix</keyword>
<keyword evidence="2" id="KW-1003">Cell membrane</keyword>
<feature type="compositionally biased region" description="Basic and acidic residues" evidence="8">
    <location>
        <begin position="1"/>
        <end position="11"/>
    </location>
</feature>
<feature type="transmembrane region" description="Helical" evidence="9">
    <location>
        <begin position="494"/>
        <end position="519"/>
    </location>
</feature>
<keyword evidence="11" id="KW-1185">Reference proteome</keyword>
<evidence type="ECO:0000256" key="6">
    <source>
        <dbReference type="ARBA" id="ARBA00022989"/>
    </source>
</evidence>